<evidence type="ECO:0000256" key="5">
    <source>
        <dbReference type="ARBA" id="ARBA00022989"/>
    </source>
</evidence>
<dbReference type="CDD" id="cd06173">
    <property type="entry name" value="MFS_MefA_like"/>
    <property type="match status" value="1"/>
</dbReference>
<comment type="caution">
    <text evidence="9">The sequence shown here is derived from an EMBL/GenBank/DDBJ whole genome shotgun (WGS) entry which is preliminary data.</text>
</comment>
<feature type="transmembrane region" description="Helical" evidence="7">
    <location>
        <begin position="44"/>
        <end position="65"/>
    </location>
</feature>
<keyword evidence="10" id="KW-1185">Reference proteome</keyword>
<evidence type="ECO:0000256" key="3">
    <source>
        <dbReference type="ARBA" id="ARBA00022475"/>
    </source>
</evidence>
<feature type="domain" description="Major facilitator superfamily (MFS) profile" evidence="8">
    <location>
        <begin position="218"/>
        <end position="416"/>
    </location>
</feature>
<comment type="subcellular location">
    <subcellularLocation>
        <location evidence="1">Cell membrane</location>
        <topology evidence="1">Multi-pass membrane protein</topology>
    </subcellularLocation>
</comment>
<dbReference type="Proteomes" id="UP000031802">
    <property type="component" value="Unassembled WGS sequence"/>
</dbReference>
<keyword evidence="3" id="KW-1003">Cell membrane</keyword>
<evidence type="ECO:0000256" key="7">
    <source>
        <dbReference type="SAM" id="Phobius"/>
    </source>
</evidence>
<feature type="transmembrane region" description="Helical" evidence="7">
    <location>
        <begin position="345"/>
        <end position="365"/>
    </location>
</feature>
<dbReference type="AlphaFoldDB" id="A0A0B8T026"/>
<feature type="transmembrane region" description="Helical" evidence="7">
    <location>
        <begin position="170"/>
        <end position="190"/>
    </location>
</feature>
<dbReference type="Pfam" id="PF05977">
    <property type="entry name" value="MFS_3"/>
    <property type="match status" value="1"/>
</dbReference>
<dbReference type="eggNOG" id="COG2814">
    <property type="taxonomic scope" value="Bacteria"/>
</dbReference>
<accession>A0A0B8T026</accession>
<dbReference type="EMBL" id="JJMU01000047">
    <property type="protein sequence ID" value="KGE13682.1"/>
    <property type="molecule type" value="Genomic_DNA"/>
</dbReference>
<feature type="transmembrane region" description="Helical" evidence="7">
    <location>
        <begin position="12"/>
        <end position="38"/>
    </location>
</feature>
<feature type="transmembrane region" description="Helical" evidence="7">
    <location>
        <begin position="313"/>
        <end position="333"/>
    </location>
</feature>
<keyword evidence="4 7" id="KW-0812">Transmembrane</keyword>
<sequence>MDIFRSLSYPNFRLHVLGQAISLLGTWMQRVAISWLVYEMTNSVFWLGFVQFVSLLPSLILSPFIGSFVDRHKKYKLVFITQVGLMIQAAVLTLVVGMRWETVFLLSVLGFIQGIINAFDVMGRQSLIVSLVDNRRDLPNAIALNSSIFNAARMVGPAIGGILLTSYGEFVCFGVNFVSFVPVIICLMLMRVQEDRSKLTKESNWRGLTEGFNYLRRSPHISSLIVVLTFSSLLVIPYTSLLPAVAKDLFSGDESTFSWFESAAGFGAMIGAISMARLKTGENLRYRVLFSAFLMGISLCLLAFAHFLPTALIFTMMVSMAMMMQNSSINTYIQTHAVPSYRARAISYYVMAFQGVAPIGALLVGATAEYFGIKNTLYIMGGAGILLSLGYYTYIRLHIHRRLFKLQLPGPQRKDF</sequence>
<dbReference type="OrthoDB" id="9775268at2"/>
<proteinExistence type="predicted"/>
<feature type="transmembrane region" description="Helical" evidence="7">
    <location>
        <begin position="288"/>
        <end position="307"/>
    </location>
</feature>
<dbReference type="PANTHER" id="PTHR23513">
    <property type="entry name" value="INTEGRAL MEMBRANE EFFLUX PROTEIN-RELATED"/>
    <property type="match status" value="1"/>
</dbReference>
<evidence type="ECO:0000256" key="2">
    <source>
        <dbReference type="ARBA" id="ARBA00022448"/>
    </source>
</evidence>
<feature type="transmembrane region" description="Helical" evidence="7">
    <location>
        <begin position="224"/>
        <end position="245"/>
    </location>
</feature>
<evidence type="ECO:0000256" key="6">
    <source>
        <dbReference type="ARBA" id="ARBA00023136"/>
    </source>
</evidence>
<feature type="transmembrane region" description="Helical" evidence="7">
    <location>
        <begin position="77"/>
        <end position="97"/>
    </location>
</feature>
<dbReference type="PANTHER" id="PTHR23513:SF11">
    <property type="entry name" value="STAPHYLOFERRIN A TRANSPORTER"/>
    <property type="match status" value="1"/>
</dbReference>
<dbReference type="PROSITE" id="PS50850">
    <property type="entry name" value="MFS"/>
    <property type="match status" value="1"/>
</dbReference>
<dbReference type="GO" id="GO:0005886">
    <property type="term" value="C:plasma membrane"/>
    <property type="evidence" value="ECO:0007669"/>
    <property type="project" value="UniProtKB-SubCell"/>
</dbReference>
<name>A0A0B8T026_9SPHI</name>
<dbReference type="InterPro" id="IPR020846">
    <property type="entry name" value="MFS_dom"/>
</dbReference>
<keyword evidence="5 7" id="KW-1133">Transmembrane helix</keyword>
<keyword evidence="2" id="KW-0813">Transport</keyword>
<dbReference type="SUPFAM" id="SSF103473">
    <property type="entry name" value="MFS general substrate transporter"/>
    <property type="match status" value="1"/>
</dbReference>
<evidence type="ECO:0000256" key="1">
    <source>
        <dbReference type="ARBA" id="ARBA00004651"/>
    </source>
</evidence>
<feature type="transmembrane region" description="Helical" evidence="7">
    <location>
        <begin position="257"/>
        <end position="276"/>
    </location>
</feature>
<reference evidence="10" key="1">
    <citation type="submission" date="2014-04" db="EMBL/GenBank/DDBJ databases">
        <title>Whole-Genome optical mapping and complete genome sequence of Sphingobacterium deserti sp. nov., a new spaces isolated from desert in the west of China.</title>
        <authorList>
            <person name="Teng C."/>
            <person name="Zhou Z."/>
            <person name="Li X."/>
            <person name="Chen M."/>
            <person name="Lin M."/>
            <person name="Wang L."/>
            <person name="Su S."/>
            <person name="Zhang C."/>
            <person name="Zhang W."/>
        </authorList>
    </citation>
    <scope>NUCLEOTIDE SEQUENCE [LARGE SCALE GENOMIC DNA]</scope>
    <source>
        <strain evidence="10">ACCC05744</strain>
    </source>
</reference>
<dbReference type="Gene3D" id="1.20.1250.20">
    <property type="entry name" value="MFS general substrate transporter like domains"/>
    <property type="match status" value="1"/>
</dbReference>
<feature type="transmembrane region" description="Helical" evidence="7">
    <location>
        <begin position="103"/>
        <end position="121"/>
    </location>
</feature>
<feature type="transmembrane region" description="Helical" evidence="7">
    <location>
        <begin position="377"/>
        <end position="395"/>
    </location>
</feature>
<evidence type="ECO:0000313" key="10">
    <source>
        <dbReference type="Proteomes" id="UP000031802"/>
    </source>
</evidence>
<dbReference type="PATRIC" id="fig|1229276.3.peg.2675"/>
<evidence type="ECO:0000259" key="8">
    <source>
        <dbReference type="PROSITE" id="PS50850"/>
    </source>
</evidence>
<gene>
    <name evidence="9" type="ORF">DI53_2603</name>
</gene>
<protein>
    <submittedName>
        <fullName evidence="9">Major facilitator superfamily MFS_1</fullName>
    </submittedName>
</protein>
<organism evidence="9 10">
    <name type="scientific">Sphingobacterium deserti</name>
    <dbReference type="NCBI Taxonomy" id="1229276"/>
    <lineage>
        <taxon>Bacteria</taxon>
        <taxon>Pseudomonadati</taxon>
        <taxon>Bacteroidota</taxon>
        <taxon>Sphingobacteriia</taxon>
        <taxon>Sphingobacteriales</taxon>
        <taxon>Sphingobacteriaceae</taxon>
        <taxon>Sphingobacterium</taxon>
    </lineage>
</organism>
<dbReference type="InterPro" id="IPR036259">
    <property type="entry name" value="MFS_trans_sf"/>
</dbReference>
<evidence type="ECO:0000313" key="9">
    <source>
        <dbReference type="EMBL" id="KGE13682.1"/>
    </source>
</evidence>
<dbReference type="GO" id="GO:0022857">
    <property type="term" value="F:transmembrane transporter activity"/>
    <property type="evidence" value="ECO:0007669"/>
    <property type="project" value="InterPro"/>
</dbReference>
<evidence type="ECO:0000256" key="4">
    <source>
        <dbReference type="ARBA" id="ARBA00022692"/>
    </source>
</evidence>
<keyword evidence="6 7" id="KW-0472">Membrane</keyword>
<dbReference type="InterPro" id="IPR010290">
    <property type="entry name" value="TM_effector"/>
</dbReference>
<dbReference type="RefSeq" id="WP_037500034.1">
    <property type="nucleotide sequence ID" value="NZ_JJMU01000047.1"/>
</dbReference>
<reference evidence="9 10" key="2">
    <citation type="journal article" date="2015" name="PLoS ONE">
        <title>Whole-Genome Optical Mapping and Finished Genome Sequence of Sphingobacterium deserti sp. nov., a New Species Isolated from the Western Desert of China.</title>
        <authorList>
            <person name="Teng C."/>
            <person name="Zhou Z."/>
            <person name="Molnar I."/>
            <person name="Li X."/>
            <person name="Tang R."/>
            <person name="Chen M."/>
            <person name="Wang L."/>
            <person name="Su S."/>
            <person name="Zhang W."/>
            <person name="Lin M."/>
        </authorList>
    </citation>
    <scope>NUCLEOTIDE SEQUENCE [LARGE SCALE GENOMIC DNA]</scope>
    <source>
        <strain evidence="10">ACCC05744</strain>
    </source>
</reference>
<dbReference type="STRING" id="1229276.DI53_2603"/>